<evidence type="ECO:0000259" key="2">
    <source>
        <dbReference type="Pfam" id="PF14939"/>
    </source>
</evidence>
<dbReference type="CDD" id="cd20913">
    <property type="entry name" value="DCAF15-CTD"/>
    <property type="match status" value="1"/>
</dbReference>
<evidence type="ECO:0000256" key="1">
    <source>
        <dbReference type="SAM" id="MobiDB-lite"/>
    </source>
</evidence>
<feature type="region of interest" description="Disordered" evidence="1">
    <location>
        <begin position="418"/>
        <end position="453"/>
    </location>
</feature>
<feature type="compositionally biased region" description="Polar residues" evidence="1">
    <location>
        <begin position="418"/>
        <end position="432"/>
    </location>
</feature>
<proteinExistence type="predicted"/>
<keyword evidence="4" id="KW-1185">Reference proteome</keyword>
<organism evidence="3 4">
    <name type="scientific">Magallana gigas</name>
    <name type="common">Pacific oyster</name>
    <name type="synonym">Crassostrea gigas</name>
    <dbReference type="NCBI Taxonomy" id="29159"/>
    <lineage>
        <taxon>Eukaryota</taxon>
        <taxon>Metazoa</taxon>
        <taxon>Spiralia</taxon>
        <taxon>Lophotrochozoa</taxon>
        <taxon>Mollusca</taxon>
        <taxon>Bivalvia</taxon>
        <taxon>Autobranchia</taxon>
        <taxon>Pteriomorphia</taxon>
        <taxon>Ostreida</taxon>
        <taxon>Ostreoidea</taxon>
        <taxon>Ostreidae</taxon>
        <taxon>Magallana</taxon>
    </lineage>
</organism>
<protein>
    <recommendedName>
        <fullName evidence="2">DDB1- and CUL4-associated factor 15 WD40 repeat-containing domain-containing protein</fullName>
    </recommendedName>
</protein>
<name>A0A8W8HUU6_MAGGI</name>
<dbReference type="EnsemblMetazoa" id="G11189.2">
    <property type="protein sequence ID" value="G11189.2:cds"/>
    <property type="gene ID" value="G11189"/>
</dbReference>
<feature type="domain" description="DDB1- and CUL4-associated factor 15 WD40 repeat-containing" evidence="2">
    <location>
        <begin position="25"/>
        <end position="233"/>
    </location>
</feature>
<dbReference type="PANTHER" id="PTHR28541:SF1">
    <property type="entry name" value="DDB1- AND CUL4-ASSOCIATED FACTOR 15"/>
    <property type="match status" value="1"/>
</dbReference>
<dbReference type="InterPro" id="IPR047319">
    <property type="entry name" value="DCAF15_C"/>
</dbReference>
<evidence type="ECO:0000313" key="4">
    <source>
        <dbReference type="Proteomes" id="UP000005408"/>
    </source>
</evidence>
<dbReference type="CDD" id="cd20917">
    <property type="entry name" value="DCAF15-NTD"/>
    <property type="match status" value="1"/>
</dbReference>
<dbReference type="AlphaFoldDB" id="A0A8W8HUU6"/>
<dbReference type="Proteomes" id="UP000005408">
    <property type="component" value="Unassembled WGS sequence"/>
</dbReference>
<dbReference type="OMA" id="QILYTKG"/>
<accession>A0A8W8HUU6</accession>
<dbReference type="PANTHER" id="PTHR28541">
    <property type="entry name" value="DDB1- AND CUL4-ASSOCIATED FACTOR 15"/>
    <property type="match status" value="1"/>
</dbReference>
<dbReference type="OrthoDB" id="6354267at2759"/>
<dbReference type="InterPro" id="IPR032734">
    <property type="entry name" value="DCAF15_WD40"/>
</dbReference>
<feature type="region of interest" description="Disordered" evidence="1">
    <location>
        <begin position="486"/>
        <end position="506"/>
    </location>
</feature>
<dbReference type="GO" id="GO:0016567">
    <property type="term" value="P:protein ubiquitination"/>
    <property type="evidence" value="ECO:0007669"/>
    <property type="project" value="InterPro"/>
</dbReference>
<reference evidence="3" key="1">
    <citation type="submission" date="2022-08" db="UniProtKB">
        <authorList>
            <consortium name="EnsemblMetazoa"/>
        </authorList>
    </citation>
    <scope>IDENTIFICATION</scope>
    <source>
        <strain evidence="3">05x7-T-G4-1.051#20</strain>
    </source>
</reference>
<sequence length="747" mass="84275">MACSILKKLYNREIKGTIKQHRRQRQCQFFNKIPTRLCFRLPSLVSEEALEEGHVFLGFTKCGQFVVSYTCTMDADHQSVLPVCTYEYRLQWWWFVPNQPLKKVSEVKLFGEEELTVDLYISFCEWPSDHTKVLIFGHSLPSQTQDGCSSCYMTITSVPPLQQCEFCQVISSDEDKKQKPIKIPCMKHAFSVHTKFELTPPFPPFGPRTQLKIDGVVVINTGDSIVALTVNVDGFDEEESTSSIALTEVSVLIDNQNKDQYLENPKLESLKQYSRGPVSPTLCDCRRKYLDATLCPSPHSLDLMDESQKENMDGGLLKEYTRQRSPRGSFVEGPKLCKHAGSLVPSSQDWLDNIHVNTDTSQNADVLTQNNSVMQEVHESGSQVHTIDKDNSPLETIKCLRSPSKCDTSELSRCNSALTNMSQKSTPPNEASDNARCPSPTQPANCRSPGPVKSPGPLYSPVCSPLQPSPMCNNCLFGNKNPAPSQRSFFSPSNSGTSTTSTSKSAESVYLQVNETRTVTYTVRKFSHTLQSGNQSPGIVEEDFDLAYRSILPLEVYGDKDKPFSPAHCREALQECVRVTQLTFDVEHYLEEVIGHFADWGHRYIAFTNYDLQILDVCAESTTVIGKVFALIHAKEESDASRKIKRSKNAIRRYQTSFCFAWNLATGGYETKFIGDLTEVDEVEIRRIESTWKEWKPGFKECAMLRRQMYIPQSTQRYVNVLSNESVIKGESLKFIIAPQHYVALLI</sequence>
<feature type="compositionally biased region" description="Low complexity" evidence="1">
    <location>
        <begin position="488"/>
        <end position="506"/>
    </location>
</feature>
<dbReference type="GO" id="GO:0080008">
    <property type="term" value="C:Cul4-RING E3 ubiquitin ligase complex"/>
    <property type="evidence" value="ECO:0007669"/>
    <property type="project" value="TreeGrafter"/>
</dbReference>
<evidence type="ECO:0000313" key="3">
    <source>
        <dbReference type="EnsemblMetazoa" id="G11189.2:cds"/>
    </source>
</evidence>
<dbReference type="InterPro" id="IPR038914">
    <property type="entry name" value="DCAF15"/>
</dbReference>
<dbReference type="Pfam" id="PF14939">
    <property type="entry name" value="DCAF15_WD40"/>
    <property type="match status" value="1"/>
</dbReference>